<name>A0ABR4G2L7_9EURO</name>
<dbReference type="Proteomes" id="UP001610563">
    <property type="component" value="Unassembled WGS sequence"/>
</dbReference>
<comment type="caution">
    <text evidence="5">The sequence shown here is derived from an EMBL/GenBank/DDBJ whole genome shotgun (WGS) entry which is preliminary data.</text>
</comment>
<dbReference type="Gene3D" id="3.90.25.10">
    <property type="entry name" value="UDP-galactose 4-epimerase, domain 1"/>
    <property type="match status" value="1"/>
</dbReference>
<accession>A0ABR4G2L7</accession>
<dbReference type="Pfam" id="PF05368">
    <property type="entry name" value="NmrA"/>
    <property type="match status" value="1"/>
</dbReference>
<evidence type="ECO:0000313" key="5">
    <source>
        <dbReference type="EMBL" id="KAL2793251.1"/>
    </source>
</evidence>
<dbReference type="SUPFAM" id="SSF51735">
    <property type="entry name" value="NAD(P)-binding Rossmann-fold domains"/>
    <property type="match status" value="1"/>
</dbReference>
<keyword evidence="3" id="KW-0560">Oxidoreductase</keyword>
<gene>
    <name evidence="5" type="ORF">BJX66DRAFT_231265</name>
</gene>
<keyword evidence="6" id="KW-1185">Reference proteome</keyword>
<keyword evidence="2" id="KW-0521">NADP</keyword>
<dbReference type="PANTHER" id="PTHR47706">
    <property type="entry name" value="NMRA-LIKE FAMILY PROTEIN"/>
    <property type="match status" value="1"/>
</dbReference>
<proteinExistence type="inferred from homology"/>
<comment type="similarity">
    <text evidence="1">Belongs to the NmrA-type oxidoreductase family. Isoflavone reductase subfamily.</text>
</comment>
<evidence type="ECO:0000256" key="3">
    <source>
        <dbReference type="ARBA" id="ARBA00023002"/>
    </source>
</evidence>
<evidence type="ECO:0000256" key="2">
    <source>
        <dbReference type="ARBA" id="ARBA00022857"/>
    </source>
</evidence>
<reference evidence="5 6" key="1">
    <citation type="submission" date="2024-07" db="EMBL/GenBank/DDBJ databases">
        <title>Section-level genome sequencing and comparative genomics of Aspergillus sections Usti and Cavernicolus.</title>
        <authorList>
            <consortium name="Lawrence Berkeley National Laboratory"/>
            <person name="Nybo J.L."/>
            <person name="Vesth T.C."/>
            <person name="Theobald S."/>
            <person name="Frisvad J.C."/>
            <person name="Larsen T.O."/>
            <person name="Kjaerboelling I."/>
            <person name="Rothschild-Mancinelli K."/>
            <person name="Lyhne E.K."/>
            <person name="Kogle M.E."/>
            <person name="Barry K."/>
            <person name="Clum A."/>
            <person name="Na H."/>
            <person name="Ledsgaard L."/>
            <person name="Lin J."/>
            <person name="Lipzen A."/>
            <person name="Kuo A."/>
            <person name="Riley R."/>
            <person name="Mondo S."/>
            <person name="Labutti K."/>
            <person name="Haridas S."/>
            <person name="Pangalinan J."/>
            <person name="Salamov A.A."/>
            <person name="Simmons B.A."/>
            <person name="Magnuson J.K."/>
            <person name="Chen J."/>
            <person name="Drula E."/>
            <person name="Henrissat B."/>
            <person name="Wiebenga A."/>
            <person name="Lubbers R.J."/>
            <person name="Gomes A.C."/>
            <person name="Makela M.R."/>
            <person name="Stajich J."/>
            <person name="Grigoriev I.V."/>
            <person name="Mortensen U.H."/>
            <person name="De Vries R.P."/>
            <person name="Baker S.E."/>
            <person name="Andersen M.R."/>
        </authorList>
    </citation>
    <scope>NUCLEOTIDE SEQUENCE [LARGE SCALE GENOMIC DNA]</scope>
    <source>
        <strain evidence="5 6">CBS 209.92</strain>
    </source>
</reference>
<evidence type="ECO:0000259" key="4">
    <source>
        <dbReference type="Pfam" id="PF05368"/>
    </source>
</evidence>
<sequence>MVVVAVAGGTGGLGKTVVEQLRLHGSHHKCYVLGRKAPQHPTFDLAPFLEVDYGEVESLTKILEDHDIDTIISTINLETNAGSEAQLNLIAAASSSRVTRRIIPSEFVSVIDEDNSNSGPGIGGWIANARALKKSQLEYTRISIGFFSDYWGLPHIKTNLRPFHWFLDIDKGVAAIPGTGDEKFTVTYSKDLALIIVKLLDIGERWPERLCLSGSDISLNELVAHAEKIRGSKMSVVYDPVEKLDRGDVTLLWHPEDVSEDQFKPLFVGLCQLILAGDCLLPKDSDWLAAKFPDLQLTTAEEILDRAWKGRESAI</sequence>
<dbReference type="PANTHER" id="PTHR47706:SF4">
    <property type="entry name" value="NMRA-LIKE DOMAIN-CONTAINING PROTEIN"/>
    <property type="match status" value="1"/>
</dbReference>
<dbReference type="InterPro" id="IPR036291">
    <property type="entry name" value="NAD(P)-bd_dom_sf"/>
</dbReference>
<dbReference type="InterPro" id="IPR051609">
    <property type="entry name" value="NmrA/Isoflavone_reductase-like"/>
</dbReference>
<dbReference type="EMBL" id="JBFTWV010000060">
    <property type="protein sequence ID" value="KAL2793251.1"/>
    <property type="molecule type" value="Genomic_DNA"/>
</dbReference>
<dbReference type="Gene3D" id="3.40.50.720">
    <property type="entry name" value="NAD(P)-binding Rossmann-like Domain"/>
    <property type="match status" value="1"/>
</dbReference>
<evidence type="ECO:0000313" key="6">
    <source>
        <dbReference type="Proteomes" id="UP001610563"/>
    </source>
</evidence>
<dbReference type="InterPro" id="IPR008030">
    <property type="entry name" value="NmrA-like"/>
</dbReference>
<feature type="domain" description="NmrA-like" evidence="4">
    <location>
        <begin position="4"/>
        <end position="243"/>
    </location>
</feature>
<evidence type="ECO:0000256" key="1">
    <source>
        <dbReference type="ARBA" id="ARBA00005725"/>
    </source>
</evidence>
<protein>
    <submittedName>
        <fullName evidence="5">NAD(P)-binding protein</fullName>
    </submittedName>
</protein>
<organism evidence="5 6">
    <name type="scientific">Aspergillus keveii</name>
    <dbReference type="NCBI Taxonomy" id="714993"/>
    <lineage>
        <taxon>Eukaryota</taxon>
        <taxon>Fungi</taxon>
        <taxon>Dikarya</taxon>
        <taxon>Ascomycota</taxon>
        <taxon>Pezizomycotina</taxon>
        <taxon>Eurotiomycetes</taxon>
        <taxon>Eurotiomycetidae</taxon>
        <taxon>Eurotiales</taxon>
        <taxon>Aspergillaceae</taxon>
        <taxon>Aspergillus</taxon>
        <taxon>Aspergillus subgen. Nidulantes</taxon>
    </lineage>
</organism>